<name>A0ABS5EAG7_9PROT</name>
<comment type="caution">
    <text evidence="1">The sequence shown here is derived from an EMBL/GenBank/DDBJ whole genome shotgun (WGS) entry which is preliminary data.</text>
</comment>
<reference evidence="1 2" key="1">
    <citation type="submission" date="2021-04" db="EMBL/GenBank/DDBJ databases">
        <title>The complete genome sequence of Neokomagataea sp. TBRC 2177.</title>
        <authorList>
            <person name="Charoenyingcharoen P."/>
            <person name="Yukphan P."/>
        </authorList>
    </citation>
    <scope>NUCLEOTIDE SEQUENCE [LARGE SCALE GENOMIC DNA]</scope>
    <source>
        <strain evidence="1 2">TBRC 2177</strain>
    </source>
</reference>
<organism evidence="1 2">
    <name type="scientific">Neokomagataea anthophila</name>
    <dbReference type="NCBI Taxonomy" id="2826925"/>
    <lineage>
        <taxon>Bacteria</taxon>
        <taxon>Pseudomonadati</taxon>
        <taxon>Pseudomonadota</taxon>
        <taxon>Alphaproteobacteria</taxon>
        <taxon>Acetobacterales</taxon>
        <taxon>Acetobacteraceae</taxon>
        <taxon>Neokomagataea</taxon>
    </lineage>
</organism>
<dbReference type="RefSeq" id="WP_211682931.1">
    <property type="nucleotide sequence ID" value="NZ_JAGRQH010000009.1"/>
</dbReference>
<dbReference type="Proteomes" id="UP000677812">
    <property type="component" value="Unassembled WGS sequence"/>
</dbReference>
<sequence>MMADYFTKFAVDLPFKDQASLENATFYQIDHNLRFECDEPGADEPYYCALEPIERQDSPYVWARLSDDGANNIDAALAFVQHCARQGWCAPQRWVARWSETCSSARPDGFGGGLCLMDLATGEIMHTLNLTQWSETLVEDPDVVCRLDPHVVSAARDALVLEQSDRAKDPNLEEVDFSAPLALFECLTQQETLMVLQLTPPETVGAAA</sequence>
<dbReference type="EMBL" id="JAGRQH010000009">
    <property type="protein sequence ID" value="MBR0560483.1"/>
    <property type="molecule type" value="Genomic_DNA"/>
</dbReference>
<protein>
    <submittedName>
        <fullName evidence="1">Uncharacterized protein</fullName>
    </submittedName>
</protein>
<accession>A0ABS5EAG7</accession>
<proteinExistence type="predicted"/>
<evidence type="ECO:0000313" key="2">
    <source>
        <dbReference type="Proteomes" id="UP000677812"/>
    </source>
</evidence>
<keyword evidence="2" id="KW-1185">Reference proteome</keyword>
<evidence type="ECO:0000313" key="1">
    <source>
        <dbReference type="EMBL" id="MBR0560483.1"/>
    </source>
</evidence>
<gene>
    <name evidence="1" type="ORF">KB213_10505</name>
</gene>